<dbReference type="InterPro" id="IPR000297">
    <property type="entry name" value="PPIase_PpiC"/>
</dbReference>
<dbReference type="RefSeq" id="WP_075066479.1">
    <property type="nucleotide sequence ID" value="NZ_LKAJ02000001.1"/>
</dbReference>
<reference evidence="9" key="1">
    <citation type="submission" date="2015-09" db="EMBL/GenBank/DDBJ databases">
        <title>Draft Genome Sequences of Two Novel Amoeba-resistant Intranuclear Bacteria, Candidatus Berkiella cookevillensis and Candidatus Berkiella aquae.</title>
        <authorList>
            <person name="Mehari Y.T."/>
            <person name="Arivett B.A."/>
            <person name="Farone A.L."/>
            <person name="Gunderson J.H."/>
            <person name="Farone M.B."/>
        </authorList>
    </citation>
    <scope>NUCLEOTIDE SEQUENCE [LARGE SCALE GENOMIC DNA]</scope>
    <source>
        <strain evidence="9">HT99</strain>
    </source>
</reference>
<dbReference type="Gene3D" id="3.10.50.40">
    <property type="match status" value="2"/>
</dbReference>
<dbReference type="Gene3D" id="1.10.4030.10">
    <property type="entry name" value="Porin chaperone SurA, peptide-binding domain"/>
    <property type="match status" value="1"/>
</dbReference>
<evidence type="ECO:0000256" key="5">
    <source>
        <dbReference type="ARBA" id="ARBA00023186"/>
    </source>
</evidence>
<name>A0A0Q9YXR7_9GAMM</name>
<comment type="subcellular location">
    <subcellularLocation>
        <location evidence="7">Periplasm</location>
    </subcellularLocation>
    <text evidence="7">Is capable of associating with the outer membrane.</text>
</comment>
<dbReference type="Proteomes" id="UP000051497">
    <property type="component" value="Unassembled WGS sequence"/>
</dbReference>
<feature type="domain" description="PpiC" evidence="8">
    <location>
        <begin position="282"/>
        <end position="381"/>
    </location>
</feature>
<dbReference type="SUPFAM" id="SSF109998">
    <property type="entry name" value="Triger factor/SurA peptide-binding domain-like"/>
    <property type="match status" value="1"/>
</dbReference>
<dbReference type="GO" id="GO:0003755">
    <property type="term" value="F:peptidyl-prolyl cis-trans isomerase activity"/>
    <property type="evidence" value="ECO:0007669"/>
    <property type="project" value="UniProtKB-UniRule"/>
</dbReference>
<dbReference type="GO" id="GO:0030288">
    <property type="term" value="C:outer membrane-bounded periplasmic space"/>
    <property type="evidence" value="ECO:0007669"/>
    <property type="project" value="InterPro"/>
</dbReference>
<evidence type="ECO:0000256" key="6">
    <source>
        <dbReference type="ARBA" id="ARBA00023235"/>
    </source>
</evidence>
<dbReference type="GO" id="GO:0051082">
    <property type="term" value="F:unfolded protein binding"/>
    <property type="evidence" value="ECO:0007669"/>
    <property type="project" value="UniProtKB-UniRule"/>
</dbReference>
<dbReference type="InterPro" id="IPR046357">
    <property type="entry name" value="PPIase_dom_sf"/>
</dbReference>
<evidence type="ECO:0000313" key="11">
    <source>
        <dbReference type="Proteomes" id="UP000051497"/>
    </source>
</evidence>
<dbReference type="HAMAP" id="MF_01183">
    <property type="entry name" value="Chaperone_SurA"/>
    <property type="match status" value="1"/>
</dbReference>
<evidence type="ECO:0000313" key="10">
    <source>
        <dbReference type="EMBL" id="MCS5710113.1"/>
    </source>
</evidence>
<evidence type="ECO:0000256" key="1">
    <source>
        <dbReference type="ARBA" id="ARBA00022729"/>
    </source>
</evidence>
<keyword evidence="4 7" id="KW-0697">Rotamase</keyword>
<proteinExistence type="inferred from homology"/>
<evidence type="ECO:0000259" key="8">
    <source>
        <dbReference type="PROSITE" id="PS50198"/>
    </source>
</evidence>
<dbReference type="Pfam" id="PF00639">
    <property type="entry name" value="Rotamase"/>
    <property type="match status" value="1"/>
</dbReference>
<dbReference type="Pfam" id="PF13616">
    <property type="entry name" value="Rotamase_3"/>
    <property type="match status" value="1"/>
</dbReference>
<evidence type="ECO:0000256" key="3">
    <source>
        <dbReference type="ARBA" id="ARBA00022764"/>
    </source>
</evidence>
<dbReference type="InterPro" id="IPR023034">
    <property type="entry name" value="PPIase_SurA"/>
</dbReference>
<dbReference type="PANTHER" id="PTHR47637:SF1">
    <property type="entry name" value="CHAPERONE SURA"/>
    <property type="match status" value="1"/>
</dbReference>
<keyword evidence="1 7" id="KW-0732">Signal</keyword>
<dbReference type="OrthoDB" id="14196at2"/>
<dbReference type="InterPro" id="IPR015391">
    <property type="entry name" value="SurA_N"/>
</dbReference>
<dbReference type="EMBL" id="LKAJ01000007">
    <property type="protein sequence ID" value="KRG20931.1"/>
    <property type="molecule type" value="Genomic_DNA"/>
</dbReference>
<comment type="catalytic activity">
    <reaction evidence="7">
        <text>[protein]-peptidylproline (omega=180) = [protein]-peptidylproline (omega=0)</text>
        <dbReference type="Rhea" id="RHEA:16237"/>
        <dbReference type="Rhea" id="RHEA-COMP:10747"/>
        <dbReference type="Rhea" id="RHEA-COMP:10748"/>
        <dbReference type="ChEBI" id="CHEBI:83833"/>
        <dbReference type="ChEBI" id="CHEBI:83834"/>
        <dbReference type="EC" id="5.2.1.8"/>
    </reaction>
</comment>
<comment type="caution">
    <text evidence="9">The sequence shown here is derived from an EMBL/GenBank/DDBJ whole genome shotgun (WGS) entry which is preliminary data.</text>
</comment>
<sequence length="431" mass="48257" precursor="true">MRILKALIGCLVVSTCVYAKPQPIDGIAAIVNDSVITRSELRNELEMVKQQILHSGNTAPEHSILEKQVLEHLIVNEIQLQMAKKTGLQVDDNALDNAISTIAKQNGLSVTQLREAVNSQGMDYNQYRDNVRRQMTVSQLQQRDVLSGIQISEQEINQFLQSPNGLGSMVSEYRLGHILLSLPESPSPVEIEAAAQKAQLIVNKLRQGEDFATLAMAESQGEGALQGGDLGWRRLPELPTLFEKIVPTLKAQDVPEPIRSNSGIHIIKLLEKRTAQQAIATIEKFRVRHILIKTNTVTSDRDALARLNEIRSKLNKGETFTQLAKAYSQDLASATNGGDLGWITKDVLVPEFAEAMEKLALNELSEPVKTPFGWHLIEVQEKQAHASDDTALRQKARDMLQQRKFEEKQQEWVRQLRDEAYVKMPTDNVHS</sequence>
<protein>
    <recommendedName>
        <fullName evidence="7">Chaperone SurA</fullName>
    </recommendedName>
    <alternativeName>
        <fullName evidence="7">Peptidyl-prolyl cis-trans isomerase SurA</fullName>
        <shortName evidence="7">PPIase SurA</shortName>
        <ecNumber evidence="7">5.2.1.8</ecNumber>
    </alternativeName>
    <alternativeName>
        <fullName evidence="7">Rotamase SurA</fullName>
    </alternativeName>
</protein>
<dbReference type="EMBL" id="LKAJ02000001">
    <property type="protein sequence ID" value="MCS5710113.1"/>
    <property type="molecule type" value="Genomic_DNA"/>
</dbReference>
<dbReference type="GO" id="GO:0043165">
    <property type="term" value="P:Gram-negative-bacterium-type cell outer membrane assembly"/>
    <property type="evidence" value="ECO:0007669"/>
    <property type="project" value="InterPro"/>
</dbReference>
<dbReference type="PANTHER" id="PTHR47637">
    <property type="entry name" value="CHAPERONE SURA"/>
    <property type="match status" value="1"/>
</dbReference>
<reference evidence="10" key="2">
    <citation type="journal article" date="2016" name="Genome Announc.">
        <title>Draft Genome Sequences of Two Novel Amoeba-Resistant Intranuclear Bacteria, 'Candidatus Berkiella cookevillensis' and 'Candidatus Berkiella aquae'.</title>
        <authorList>
            <person name="Mehari Y.T."/>
            <person name="Arivett B.A."/>
            <person name="Farone A.L."/>
            <person name="Gunderson J.H."/>
            <person name="Farone M.B."/>
        </authorList>
    </citation>
    <scope>NUCLEOTIDE SEQUENCE</scope>
    <source>
        <strain evidence="10">HT99</strain>
    </source>
</reference>
<dbReference type="InterPro" id="IPR027304">
    <property type="entry name" value="Trigger_fact/SurA_dom_sf"/>
</dbReference>
<dbReference type="GO" id="GO:0050821">
    <property type="term" value="P:protein stabilization"/>
    <property type="evidence" value="ECO:0007669"/>
    <property type="project" value="InterPro"/>
</dbReference>
<feature type="signal peptide" evidence="7">
    <location>
        <begin position="1"/>
        <end position="19"/>
    </location>
</feature>
<dbReference type="GO" id="GO:0006457">
    <property type="term" value="P:protein folding"/>
    <property type="evidence" value="ECO:0007669"/>
    <property type="project" value="UniProtKB-UniRule"/>
</dbReference>
<dbReference type="EC" id="5.2.1.8" evidence="7"/>
<dbReference type="SUPFAM" id="SSF54534">
    <property type="entry name" value="FKBP-like"/>
    <property type="match status" value="2"/>
</dbReference>
<evidence type="ECO:0000313" key="9">
    <source>
        <dbReference type="EMBL" id="KRG20931.1"/>
    </source>
</evidence>
<keyword evidence="5 7" id="KW-0143">Chaperone</keyword>
<keyword evidence="6 7" id="KW-0413">Isomerase</keyword>
<dbReference type="PATRIC" id="fig|1590043.3.peg.1889"/>
<comment type="function">
    <text evidence="7">Chaperone involved in the correct folding and assembly of outer membrane proteins. Recognizes specific patterns of aromatic residues and the orientation of their side chains, which are found more frequently in integral outer membrane proteins. May act in both early periplasmic and late outer membrane-associated steps of protein maturation.</text>
</comment>
<dbReference type="STRING" id="295108.HT99x_01851"/>
<gene>
    <name evidence="7 9" type="primary">surA</name>
    <name evidence="10" type="ORF">HT99x_001590</name>
    <name evidence="9" type="ORF">HT99x_01851</name>
</gene>
<dbReference type="AlphaFoldDB" id="A0A0Q9YXR7"/>
<dbReference type="Pfam" id="PF09312">
    <property type="entry name" value="SurA_N"/>
    <property type="match status" value="1"/>
</dbReference>
<keyword evidence="2 7" id="KW-0677">Repeat</keyword>
<reference evidence="10" key="3">
    <citation type="submission" date="2021-06" db="EMBL/GenBank/DDBJ databases">
        <title>Genomic Description and Analysis of Intracellular Bacteria, Candidatus Berkiella cookevillensis and Candidatus Berkiella aquae.</title>
        <authorList>
            <person name="Kidane D.T."/>
            <person name="Mehari Y.T."/>
            <person name="Rice F.C."/>
            <person name="Arivett B.A."/>
            <person name="Farone A.L."/>
            <person name="Berk S.G."/>
            <person name="Farone M.B."/>
        </authorList>
    </citation>
    <scope>NUCLEOTIDE SEQUENCE</scope>
    <source>
        <strain evidence="10">HT99</strain>
    </source>
</reference>
<comment type="domain">
    <text evidence="7">The PPIase activity resides only in the second parvulin domain. The N-terminal region and the C-terminal tail are necessary and sufficient for the chaperone activity of SurA. The PPIase activity is dispensable for SurA to function as a chaperone. The N-terminal region and the C-terminal tail are also required for porin recognition.</text>
</comment>
<dbReference type="InterPro" id="IPR050280">
    <property type="entry name" value="OMP_Chaperone_SurA"/>
</dbReference>
<dbReference type="PROSITE" id="PS50198">
    <property type="entry name" value="PPIC_PPIASE_2"/>
    <property type="match status" value="2"/>
</dbReference>
<evidence type="ECO:0000256" key="4">
    <source>
        <dbReference type="ARBA" id="ARBA00023110"/>
    </source>
</evidence>
<accession>A0A0Q9YXR7</accession>
<keyword evidence="11" id="KW-1185">Reference proteome</keyword>
<organism evidence="9">
    <name type="scientific">Candidatus Berkiella aquae</name>
    <dbReference type="NCBI Taxonomy" id="295108"/>
    <lineage>
        <taxon>Bacteria</taxon>
        <taxon>Pseudomonadati</taxon>
        <taxon>Pseudomonadota</taxon>
        <taxon>Gammaproteobacteria</taxon>
        <taxon>Candidatus Berkiellales</taxon>
        <taxon>Candidatus Berkiellaceae</taxon>
        <taxon>Candidatus Berkiella</taxon>
    </lineage>
</organism>
<dbReference type="GO" id="GO:0042277">
    <property type="term" value="F:peptide binding"/>
    <property type="evidence" value="ECO:0007669"/>
    <property type="project" value="InterPro"/>
</dbReference>
<evidence type="ECO:0000256" key="7">
    <source>
        <dbReference type="HAMAP-Rule" id="MF_01183"/>
    </source>
</evidence>
<keyword evidence="3 7" id="KW-0574">Periplasm</keyword>
<feature type="domain" description="PpiC" evidence="8">
    <location>
        <begin position="170"/>
        <end position="271"/>
    </location>
</feature>
<feature type="chain" id="PRO_5043058964" description="Chaperone SurA" evidence="7">
    <location>
        <begin position="20"/>
        <end position="431"/>
    </location>
</feature>
<evidence type="ECO:0000256" key="2">
    <source>
        <dbReference type="ARBA" id="ARBA00022737"/>
    </source>
</evidence>